<name>A0ABY4L7T8_THEAE</name>
<gene>
    <name evidence="4" type="ORF">FOF52_14600</name>
</gene>
<evidence type="ECO:0000256" key="2">
    <source>
        <dbReference type="ARBA" id="ARBA00009370"/>
    </source>
</evidence>
<accession>A0ABY4L7T8</accession>
<dbReference type="Proteomes" id="UP000832041">
    <property type="component" value="Chromosome"/>
</dbReference>
<proteinExistence type="inferred from homology"/>
<dbReference type="PANTHER" id="PTHR43390:SF1">
    <property type="entry name" value="CHLOROPLAST PROCESSING PEPTIDASE"/>
    <property type="match status" value="1"/>
</dbReference>
<organism evidence="4 5">
    <name type="scientific">Thermobifida alba</name>
    <name type="common">Thermomonospora alba</name>
    <dbReference type="NCBI Taxonomy" id="53522"/>
    <lineage>
        <taxon>Bacteria</taxon>
        <taxon>Bacillati</taxon>
        <taxon>Actinomycetota</taxon>
        <taxon>Actinomycetes</taxon>
        <taxon>Streptosporangiales</taxon>
        <taxon>Nocardiopsidaceae</taxon>
        <taxon>Thermobifida</taxon>
    </lineage>
</organism>
<dbReference type="SUPFAM" id="SSF51306">
    <property type="entry name" value="LexA/Signal peptidase"/>
    <property type="match status" value="1"/>
</dbReference>
<reference evidence="4 5" key="1">
    <citation type="submission" date="2020-04" db="EMBL/GenBank/DDBJ databases">
        <title>Thermobifida alba genome sequencing and assembly.</title>
        <authorList>
            <person name="Luzics S."/>
            <person name="Horvath B."/>
            <person name="Nagy I."/>
            <person name="Toth A."/>
            <person name="Nagy I."/>
            <person name="Kukolya J."/>
        </authorList>
    </citation>
    <scope>NUCLEOTIDE SEQUENCE [LARGE SCALE GENOMIC DNA]</scope>
    <source>
        <strain evidence="4 5">DSM 43795</strain>
    </source>
</reference>
<dbReference type="PANTHER" id="PTHR43390">
    <property type="entry name" value="SIGNAL PEPTIDASE I"/>
    <property type="match status" value="1"/>
</dbReference>
<dbReference type="PRINTS" id="PR00727">
    <property type="entry name" value="LEADERPTASE"/>
</dbReference>
<protein>
    <submittedName>
        <fullName evidence="4">S26 family signal peptidase</fullName>
    </submittedName>
</protein>
<dbReference type="Pfam" id="PF10502">
    <property type="entry name" value="Peptidase_S26"/>
    <property type="match status" value="2"/>
</dbReference>
<evidence type="ECO:0000256" key="1">
    <source>
        <dbReference type="ARBA" id="ARBA00004401"/>
    </source>
</evidence>
<dbReference type="CDD" id="cd06530">
    <property type="entry name" value="S26_SPase_I"/>
    <property type="match status" value="1"/>
</dbReference>
<feature type="domain" description="Peptidase S26" evidence="3">
    <location>
        <begin position="74"/>
        <end position="115"/>
    </location>
</feature>
<comment type="subcellular location">
    <subcellularLocation>
        <location evidence="1">Cell membrane</location>
        <topology evidence="1">Single-pass type II membrane protein</topology>
    </subcellularLocation>
</comment>
<dbReference type="InterPro" id="IPR019533">
    <property type="entry name" value="Peptidase_S26"/>
</dbReference>
<dbReference type="InterPro" id="IPR036286">
    <property type="entry name" value="LexA/Signal_pep-like_sf"/>
</dbReference>
<comment type="similarity">
    <text evidence="2">Belongs to the peptidase S26 family.</text>
</comment>
<sequence>MAPTFHQGDRVLVRRRGLARLRVGDVVVFAPPRLPGEWGRPAGGRRVAGRRWVVKRVAALPGDPVPASCAAAPGVRPGGPVPPGHLLVLGDNPGHSTDSREWGPVPADRVLGVAVRRLGSRAPVAGPEGAQV</sequence>
<feature type="domain" description="Peptidase S26" evidence="3">
    <location>
        <begin position="1"/>
        <end position="65"/>
    </location>
</feature>
<evidence type="ECO:0000313" key="4">
    <source>
        <dbReference type="EMBL" id="UPT23534.1"/>
    </source>
</evidence>
<evidence type="ECO:0000313" key="5">
    <source>
        <dbReference type="Proteomes" id="UP000832041"/>
    </source>
</evidence>
<dbReference type="Gene3D" id="2.10.109.10">
    <property type="entry name" value="Umud Fragment, subunit A"/>
    <property type="match status" value="1"/>
</dbReference>
<keyword evidence="5" id="KW-1185">Reference proteome</keyword>
<dbReference type="EMBL" id="CP051627">
    <property type="protein sequence ID" value="UPT23534.1"/>
    <property type="molecule type" value="Genomic_DNA"/>
</dbReference>
<dbReference type="InterPro" id="IPR000223">
    <property type="entry name" value="Pept_S26A_signal_pept_1"/>
</dbReference>
<evidence type="ECO:0000259" key="3">
    <source>
        <dbReference type="Pfam" id="PF10502"/>
    </source>
</evidence>